<protein>
    <submittedName>
        <fullName evidence="1">Uncharacterized protein</fullName>
    </submittedName>
</protein>
<evidence type="ECO:0000313" key="2">
    <source>
        <dbReference type="Proteomes" id="UP001176961"/>
    </source>
</evidence>
<name>A0AA36GW51_CYLNA</name>
<evidence type="ECO:0000313" key="1">
    <source>
        <dbReference type="EMBL" id="CAJ0599394.1"/>
    </source>
</evidence>
<dbReference type="PANTHER" id="PTHR37968:SF1">
    <property type="entry name" value="LEUCINE-RICH REPEAT-CONTAINING PROTEIN"/>
    <property type="match status" value="1"/>
</dbReference>
<reference evidence="1" key="1">
    <citation type="submission" date="2023-07" db="EMBL/GenBank/DDBJ databases">
        <authorList>
            <consortium name="CYATHOMIX"/>
        </authorList>
    </citation>
    <scope>NUCLEOTIDE SEQUENCE</scope>
    <source>
        <strain evidence="1">N/A</strain>
    </source>
</reference>
<dbReference type="Proteomes" id="UP001176961">
    <property type="component" value="Unassembled WGS sequence"/>
</dbReference>
<keyword evidence="2" id="KW-1185">Reference proteome</keyword>
<organism evidence="1 2">
    <name type="scientific">Cylicocyclus nassatus</name>
    <name type="common">Nematode worm</name>
    <dbReference type="NCBI Taxonomy" id="53992"/>
    <lineage>
        <taxon>Eukaryota</taxon>
        <taxon>Metazoa</taxon>
        <taxon>Ecdysozoa</taxon>
        <taxon>Nematoda</taxon>
        <taxon>Chromadorea</taxon>
        <taxon>Rhabditida</taxon>
        <taxon>Rhabditina</taxon>
        <taxon>Rhabditomorpha</taxon>
        <taxon>Strongyloidea</taxon>
        <taxon>Strongylidae</taxon>
        <taxon>Cylicocyclus</taxon>
    </lineage>
</organism>
<dbReference type="EMBL" id="CATQJL010000223">
    <property type="protein sequence ID" value="CAJ0599394.1"/>
    <property type="molecule type" value="Genomic_DNA"/>
</dbReference>
<proteinExistence type="predicted"/>
<accession>A0AA36GW51</accession>
<dbReference type="AlphaFoldDB" id="A0AA36GW51"/>
<dbReference type="PANTHER" id="PTHR37968">
    <property type="entry name" value="PROTEIN CBG06678"/>
    <property type="match status" value="1"/>
</dbReference>
<sequence>MVTKTSASSPIAVWMQKWGSYVESIPNILLRVKHPNYFGEDIRGIPDFSGDVMDVDWNLVMSLRPTVIEITHSRNPLSNLVAALKDIEQTKLQDFFARLKLLTLDRADISVDDLLFLLQKLKLLEGFSFSEMDFTRKDWARLLPEFQRLNIRAMEITNDILDTVLDKMNVELVKLATFPGVKVDMLKKCSATFVTVSTLVIQELDYTNDQDAEDLIACVETKFPRLKTLLWDWSVVDPAVTADERSKIVIGRLVGLFRKLKLQCFAIVTYTPDASTKYASGELARMLAEADLPLVQLHRFASKGLSEGQDNFTIITAGEDRVTRAKIHSIFVDGRTSAPDLRLLLQLIDDFSPSLDIVRTVEFGGFDADYVKKTYDSKKNEDQS</sequence>
<gene>
    <name evidence="1" type="ORF">CYNAS_LOCUS11377</name>
</gene>
<comment type="caution">
    <text evidence="1">The sequence shown here is derived from an EMBL/GenBank/DDBJ whole genome shotgun (WGS) entry which is preliminary data.</text>
</comment>